<feature type="compositionally biased region" description="Low complexity" evidence="1">
    <location>
        <begin position="51"/>
        <end position="66"/>
    </location>
</feature>
<comment type="caution">
    <text evidence="4">The sequence shown here is derived from an EMBL/GenBank/DDBJ whole genome shotgun (WGS) entry which is preliminary data.</text>
</comment>
<dbReference type="PANTHER" id="PTHR36220">
    <property type="entry name" value="UNNAMED PRODUCT"/>
    <property type="match status" value="1"/>
</dbReference>
<reference evidence="4 5" key="1">
    <citation type="journal article" date="2018" name="PLoS ONE">
        <title>The draft genome of Kipferlia bialata reveals reductive genome evolution in fornicate parasites.</title>
        <authorList>
            <person name="Tanifuji G."/>
            <person name="Takabayashi S."/>
            <person name="Kume K."/>
            <person name="Takagi M."/>
            <person name="Nakayama T."/>
            <person name="Kamikawa R."/>
            <person name="Inagaki Y."/>
            <person name="Hashimoto T."/>
        </authorList>
    </citation>
    <scope>NUCLEOTIDE SEQUENCE [LARGE SCALE GENOMIC DNA]</scope>
    <source>
        <strain evidence="4">NY0173</strain>
    </source>
</reference>
<feature type="region of interest" description="Disordered" evidence="1">
    <location>
        <begin position="2877"/>
        <end position="2898"/>
    </location>
</feature>
<evidence type="ECO:0000256" key="2">
    <source>
        <dbReference type="SAM" id="Phobius"/>
    </source>
</evidence>
<dbReference type="SUPFAM" id="SSF63825">
    <property type="entry name" value="YWTD domain"/>
    <property type="match status" value="1"/>
</dbReference>
<accession>A0A9K3CMG5</accession>
<keyword evidence="2" id="KW-0812">Transmembrane</keyword>
<evidence type="ECO:0000313" key="4">
    <source>
        <dbReference type="EMBL" id="GIQ79816.1"/>
    </source>
</evidence>
<dbReference type="EMBL" id="BDIP01000060">
    <property type="protein sequence ID" value="GIQ79816.1"/>
    <property type="molecule type" value="Genomic_DNA"/>
</dbReference>
<name>A0A9K3CMG5_9EUKA</name>
<sequence length="2929" mass="309628">MRAALLLCLLILVFGTLYTSASPSDVLDGRSSASESRFSRHNPFSARRGGQSDALPDSDPLLQLDDTPVPSTNVKTEDDEPLPFDGVLPLPVYFSPVEVGETLLYVDLMGRAEDWFRVTYDCYGGTNNCSTSKEMSVTVQQPYTPILAIYPQGSDTATTTPEPVSITLDPETGLYTVPLPTGLERGILDIEVTVKDCTVTHPETDSYPISMVTEVMDVTETLQTYVYTDTVPFNHDSLIHDFWDGSSVSVDGLYAAFGVPYRWEERCYHCSYVLDETFAGSVHLYGRPTAMAPWALLQTITPSETLSGTELLQFGTSIALRVDESGGVTLAVTAPGAQGEGVEEGQSGRVLVYTGTPGASVLDLSLSLSDSVPCPLSTPVPSSSSNSDTVLHMSMTESLIAIADVAYVNADESLGAVHMLHRDEASLEWAVSRSPKPVDHPTGLSFGAHCSLDPSGTRLAVSTSLAEGRDVELQTAAYLFTPVLSGGDVVWMQHSEISVTDMSWIEYRTEDWDYEPFQVSTDAYRFSVSVFDGTLALLSAGLDLDQYSSTKSYLDLLSIDDEGGLTHVWTLSRYSALRSVTLAETSDGTLYAAYSGWSNQVSLAKVAESGSYVDIEGTSYEVFTGGDVFAFDGETVVGAGGNNQSEITTVETGPDYLRVVEVTEYVHNRSTSTIVAHFHDDSRDADDQDGGRVKIQLCDGDGVCSRVGYLRSFDAEVSIVVDVTDLDSSIYVEAYPESACDAVYSNRYVPSMRVSVQIREARQIPSELRVDPVAAGADTVVLSLVDAGGWTVGSSLSVSLTSWDGEDYASLATYDPATGAFSAAIPSDTPAGPCPLSVTVTQDGEEAITLEASTTVYTNLALSSLTVTDLLPGYDNLPYLTAASGNWAATVIMSEDNGERHLLMYRRPTFHMPYTYEQRIPIDGMVEDEVFPSVALDGEWMVLSVPEHDGSTVGDLDVTGVSLRFYKVNAATGRWEMVQTEAVPQSHMSFASFEWEPILYQGGVVHVSMASGTVVYSSGVGESNCAHVYNLTDEGVWEHQQTLEVSDIPSGLSLGLQSSLNESGTLVGLSTYVNNASDLEDIGTTIPGAYEFSYDAASGLWTQTGVVTSPFSETLYTDEWVVVHFVSIHDDTIVVTSATEIVTGEILGVVRVYDRTETEEGTSYTLSMTLPQSSTDGYFGMGANVVITDTMMVIDDLFHCNGAESYGLVSFYERQTADSQWTMFSTLTAADVVADEDVDAGVESYIGFGLCHSVDPVSGEDAIIIVSILFGWGEEDDDDFETAQIHVLSPSPSPLSVTSYTDPLLVGSNTVEVTLQDSDGLPVSDATVSLLGLDSTYTLVSEGDGSYTVDSVSVSDDRADISLVATSATAPEAATYLYGDTPVVKYDSLVPVSVSVYPSVLVPADATPDSVSVHSVCTASSLLYLAVLNQYGSVVEGASPVTVSIDSGAAASASYDDTLHLYTVPVTAGSLSVGTHQAVVSVSDPTYPAMTDTVSFQVHGVLSSLTATPSASSSVAGESNLVSVALSDADGTPLVPGNQYECSVTLYSDYGVATIHGGLGTAVTAHWDAREDAYVASVTSVSTATTEILVTASCSAGVEADSVSESVPYTVTAAAMVLDSCTLTLVSGERQVEEYCYWTSIDNEECHRTVYAGEGLVVSAFLSDEYLNPITDRDVPQLYLDSTDESYPLTLDTETQVYTYTFGGADHTSIETLTFGVTVGEGVVLGVEAYDVDVVANPNPDPDLSVFTYDTTATVGTYMRVTALFKDQYGNTIHYSYVRCGFLSEDTSRRYMGWEYIGDETMPGTSTFYGSVRVLNTAGELPIYFVGSYRYYGYYYDYYYGSHWYYDGYNSNSYTMQPGTVTATPGPASRLTVDEPAYLKAGGEVSLLMHVTDWYGNTVSGETLSVSTESSSSTGSECVSAGGAYTCDVTYTVEPQRVAPVYAWYDSSWLPPYTLRVVGDDADGAASTVSPDNAVMGADVTVEVSLASANGITVLWEPKHPLVYVGWSSDLADATQAAYTPSVKGWLTTVTAPDSAGTDMTGTLHVFVNDGEDGSSAELLKTHSVSLEDQTPRESTTAVFPALAAVDTSQRYTVQLRNILDTLIVEPSLSVSVGWESEDPETAVFDLGTGSYSLSLMAPPDAGEMPLEVYVDDELLLSHYVTLYAPQAAASGSAVEVSDVDEDSGYGEVVAMAGDWTVIAAPRYGDNDSGKVFFMESTDEGFTERDAVTPQTDTDYGLFGSSLCMAGDDGAYVAYIGYPGAGQVEVYSNDGSGWVYTAVLGEDDWVDGNGYGDNLACTIDRVMVGAPSAFTYNVPNSGAAYVYACGAGTCTLQAQLVSNPVEGSLLGTGVALSGDTASLTSGGDVSQTTVYEYDSDLERWELVSALPYGGGDLALCDGTLVIETPAFPDGFAVFTAASGYGSLEREDSSGTETKTLPLSAKDTAADALSLSLSGSTLVVSKANASTNIGSVTVYKESSGVFVGSPPIPTTGSEPAPVAIDESGNLLVGSSGDDSAGVTAFDLASPAALVLDTNQATYVQGTADVGVQFHFMDTLGESLPPLAGGVSFSVGSSAAVTALPHASLSVYDVTMSVPEAVGHTTLKAETAEDSLTTGIVVVAGPPSPIKSSLVAPSATAGADTEISVMLRSSYDDVNYDSHDVTITWTSDAGSVSGSPSIDETSGLYAVTLAAGTVSGTSTVTVSVGDEPTFLQTSVAIAPDTPSGDTSSLSHPEELQAEQTVRVVATVHDQYGNTCSGRDVSVAISEVSSVAAWDAATSTYAANIALPAKGDTTLSLIVDSVSLLSVPVTVEGGSDLLIYAIAGGAGLLLTVVVATCIGMRCRRRKHKDEVDMTPEEEVEEGTVDEAVEVEQEQEVGPVVTEGTEGTEGVDATDYEDTRSDMPETGEYRVEYPVVVVPVCVLPGGAAGNGLV</sequence>
<feature type="signal peptide" evidence="3">
    <location>
        <begin position="1"/>
        <end position="21"/>
    </location>
</feature>
<keyword evidence="2" id="KW-0472">Membrane</keyword>
<gene>
    <name evidence="4" type="ORF">KIPB_000515</name>
</gene>
<dbReference type="SMART" id="SM00191">
    <property type="entry name" value="Int_alpha"/>
    <property type="match status" value="2"/>
</dbReference>
<evidence type="ECO:0000256" key="1">
    <source>
        <dbReference type="SAM" id="MobiDB-lite"/>
    </source>
</evidence>
<keyword evidence="2" id="KW-1133">Transmembrane helix</keyword>
<feature type="chain" id="PRO_5039922526" description="Big-1 domain-containing protein" evidence="3">
    <location>
        <begin position="22"/>
        <end position="2929"/>
    </location>
</feature>
<dbReference type="InterPro" id="IPR013783">
    <property type="entry name" value="Ig-like_fold"/>
</dbReference>
<proteinExistence type="predicted"/>
<dbReference type="Gene3D" id="2.60.40.10">
    <property type="entry name" value="Immunoglobulins"/>
    <property type="match status" value="1"/>
</dbReference>
<feature type="region of interest" description="Disordered" evidence="1">
    <location>
        <begin position="29"/>
        <end position="81"/>
    </location>
</feature>
<dbReference type="Proteomes" id="UP000265618">
    <property type="component" value="Unassembled WGS sequence"/>
</dbReference>
<dbReference type="InterPro" id="IPR013519">
    <property type="entry name" value="Int_alpha_beta-p"/>
</dbReference>
<dbReference type="SUPFAM" id="SSF49373">
    <property type="entry name" value="Invasin/intimin cell-adhesion fragments"/>
    <property type="match status" value="1"/>
</dbReference>
<feature type="transmembrane region" description="Helical" evidence="2">
    <location>
        <begin position="2814"/>
        <end position="2835"/>
    </location>
</feature>
<organism evidence="4 5">
    <name type="scientific">Kipferlia bialata</name>
    <dbReference type="NCBI Taxonomy" id="797122"/>
    <lineage>
        <taxon>Eukaryota</taxon>
        <taxon>Metamonada</taxon>
        <taxon>Carpediemonas-like organisms</taxon>
        <taxon>Kipferlia</taxon>
    </lineage>
</organism>
<keyword evidence="5" id="KW-1185">Reference proteome</keyword>
<feature type="compositionally biased region" description="Low complexity" evidence="1">
    <location>
        <begin position="2877"/>
        <end position="2889"/>
    </location>
</feature>
<evidence type="ECO:0000256" key="3">
    <source>
        <dbReference type="SAM" id="SignalP"/>
    </source>
</evidence>
<dbReference type="InterPro" id="IPR008964">
    <property type="entry name" value="Invasin/intimin_cell_adhesion"/>
</dbReference>
<protein>
    <recommendedName>
        <fullName evidence="6">Big-1 domain-containing protein</fullName>
    </recommendedName>
</protein>
<evidence type="ECO:0000313" key="5">
    <source>
        <dbReference type="Proteomes" id="UP000265618"/>
    </source>
</evidence>
<dbReference type="PANTHER" id="PTHR36220:SF1">
    <property type="entry name" value="GAMMA TUBULIN COMPLEX COMPONENT C-TERMINAL DOMAIN-CONTAINING PROTEIN"/>
    <property type="match status" value="1"/>
</dbReference>
<evidence type="ECO:0008006" key="6">
    <source>
        <dbReference type="Google" id="ProtNLM"/>
    </source>
</evidence>
<keyword evidence="3" id="KW-0732">Signal</keyword>